<evidence type="ECO:0000256" key="6">
    <source>
        <dbReference type="SAM" id="MobiDB-lite"/>
    </source>
</evidence>
<dbReference type="Proteomes" id="UP000217154">
    <property type="component" value="Chromosome"/>
</dbReference>
<dbReference type="InterPro" id="IPR036736">
    <property type="entry name" value="ACP-like_sf"/>
</dbReference>
<reference evidence="8 9" key="1">
    <citation type="submission" date="2017-09" db="EMBL/GenBank/DDBJ databases">
        <title>The diverse metabolic capabilities of V. boronicumulans make it an excellent choice for continued studies on novel biodegradation.</title>
        <authorList>
            <person name="Sun S."/>
        </authorList>
    </citation>
    <scope>NUCLEOTIDE SEQUENCE [LARGE SCALE GENOMIC DNA]</scope>
    <source>
        <strain evidence="8 9">J1</strain>
    </source>
</reference>
<dbReference type="InterPro" id="IPR025110">
    <property type="entry name" value="AMP-bd_C"/>
</dbReference>
<dbReference type="InterPro" id="IPR001242">
    <property type="entry name" value="Condensation_dom"/>
</dbReference>
<evidence type="ECO:0000256" key="1">
    <source>
        <dbReference type="ARBA" id="ARBA00001957"/>
    </source>
</evidence>
<comment type="similarity">
    <text evidence="2">Belongs to the ATP-dependent AMP-binding enzyme family.</text>
</comment>
<dbReference type="Gene3D" id="3.30.559.10">
    <property type="entry name" value="Chloramphenicol acetyltransferase-like domain"/>
    <property type="match status" value="2"/>
</dbReference>
<dbReference type="EMBL" id="CP023284">
    <property type="protein sequence ID" value="ATA56043.1"/>
    <property type="molecule type" value="Genomic_DNA"/>
</dbReference>
<dbReference type="PROSITE" id="PS50075">
    <property type="entry name" value="CARRIER"/>
    <property type="match status" value="1"/>
</dbReference>
<dbReference type="InterPro" id="IPR006162">
    <property type="entry name" value="Ppantetheine_attach_site"/>
</dbReference>
<dbReference type="GO" id="GO:0009239">
    <property type="term" value="P:enterobactin biosynthetic process"/>
    <property type="evidence" value="ECO:0007669"/>
    <property type="project" value="TreeGrafter"/>
</dbReference>
<dbReference type="GO" id="GO:0031177">
    <property type="term" value="F:phosphopantetheine binding"/>
    <property type="evidence" value="ECO:0007669"/>
    <property type="project" value="InterPro"/>
</dbReference>
<organism evidence="8 9">
    <name type="scientific">Variovorax boronicumulans</name>
    <dbReference type="NCBI Taxonomy" id="436515"/>
    <lineage>
        <taxon>Bacteria</taxon>
        <taxon>Pseudomonadati</taxon>
        <taxon>Pseudomonadota</taxon>
        <taxon>Betaproteobacteria</taxon>
        <taxon>Burkholderiales</taxon>
        <taxon>Comamonadaceae</taxon>
        <taxon>Variovorax</taxon>
    </lineage>
</organism>
<keyword evidence="4" id="KW-0597">Phosphoprotein</keyword>
<dbReference type="Pfam" id="PF00668">
    <property type="entry name" value="Condensation"/>
    <property type="match status" value="2"/>
</dbReference>
<dbReference type="GO" id="GO:0005829">
    <property type="term" value="C:cytosol"/>
    <property type="evidence" value="ECO:0007669"/>
    <property type="project" value="TreeGrafter"/>
</dbReference>
<evidence type="ECO:0000256" key="4">
    <source>
        <dbReference type="ARBA" id="ARBA00022553"/>
    </source>
</evidence>
<name>A0A250DQ21_9BURK</name>
<dbReference type="FunFam" id="3.30.300.30:FF:000010">
    <property type="entry name" value="Enterobactin synthetase component F"/>
    <property type="match status" value="1"/>
</dbReference>
<dbReference type="InterPro" id="IPR000873">
    <property type="entry name" value="AMP-dep_synth/lig_dom"/>
</dbReference>
<dbReference type="GO" id="GO:0043041">
    <property type="term" value="P:amino acid activation for nonribosomal peptide biosynthetic process"/>
    <property type="evidence" value="ECO:0007669"/>
    <property type="project" value="TreeGrafter"/>
</dbReference>
<evidence type="ECO:0000256" key="2">
    <source>
        <dbReference type="ARBA" id="ARBA00006432"/>
    </source>
</evidence>
<protein>
    <submittedName>
        <fullName evidence="8">Non-ribosomal peptide synthetase</fullName>
    </submittedName>
</protein>
<keyword evidence="3" id="KW-0596">Phosphopantetheine</keyword>
<dbReference type="GO" id="GO:0047527">
    <property type="term" value="F:2,3-dihydroxybenzoate-serine ligase activity"/>
    <property type="evidence" value="ECO:0007669"/>
    <property type="project" value="TreeGrafter"/>
</dbReference>
<dbReference type="KEGG" id="vbo:CKY39_24470"/>
<dbReference type="SUPFAM" id="SSF51197">
    <property type="entry name" value="Clavaminate synthase-like"/>
    <property type="match status" value="1"/>
</dbReference>
<dbReference type="GO" id="GO:0016706">
    <property type="term" value="F:2-oxoglutarate-dependent dioxygenase activity"/>
    <property type="evidence" value="ECO:0007669"/>
    <property type="project" value="UniProtKB-ARBA"/>
</dbReference>
<dbReference type="SMART" id="SM00823">
    <property type="entry name" value="PKS_PP"/>
    <property type="match status" value="1"/>
</dbReference>
<evidence type="ECO:0000313" key="8">
    <source>
        <dbReference type="EMBL" id="ATA56043.1"/>
    </source>
</evidence>
<accession>A0A250DQ21</accession>
<proteinExistence type="inferred from homology"/>
<dbReference type="SUPFAM" id="SSF47336">
    <property type="entry name" value="ACP-like"/>
    <property type="match status" value="1"/>
</dbReference>
<keyword evidence="5" id="KW-0560">Oxidoreductase</keyword>
<dbReference type="RefSeq" id="WP_095746302.1">
    <property type="nucleotide sequence ID" value="NZ_CP023284.1"/>
</dbReference>
<dbReference type="Pfam" id="PF02668">
    <property type="entry name" value="TauD"/>
    <property type="match status" value="1"/>
</dbReference>
<dbReference type="InterPro" id="IPR010071">
    <property type="entry name" value="AA_adenyl_dom"/>
</dbReference>
<feature type="domain" description="Carrier" evidence="7">
    <location>
        <begin position="1033"/>
        <end position="1109"/>
    </location>
</feature>
<dbReference type="Gene3D" id="3.30.559.30">
    <property type="entry name" value="Nonribosomal peptide synthetase, condensation domain"/>
    <property type="match status" value="2"/>
</dbReference>
<dbReference type="SUPFAM" id="SSF56801">
    <property type="entry name" value="Acetyl-CoA synthetase-like"/>
    <property type="match status" value="1"/>
</dbReference>
<dbReference type="PROSITE" id="PS00455">
    <property type="entry name" value="AMP_BINDING"/>
    <property type="match status" value="1"/>
</dbReference>
<dbReference type="FunFam" id="3.40.50.980:FF:000002">
    <property type="entry name" value="Enterobactin synthetase component F"/>
    <property type="match status" value="1"/>
</dbReference>
<dbReference type="Gene3D" id="3.30.300.30">
    <property type="match status" value="1"/>
</dbReference>
<sequence>MSQGNDITARRAKLTPAQLSLLQRRLKRGDGNDAAETAGTAPRPSREGIAKSTDDGGAAPVSFMQQGQWFLWQLDAGNTAYHVGGGLGFSGSLDVAALQDAVHRLVQRHDSLRTVFGTGAEGLPEQRIDPAARIDIPFADLSTLDAATRAVRHREAVLQVCRTPFDLTTGPLLRGALLKMEEGEHQLLLMLHHIVSDAWTVELILDELAQLYAQQVDGAADPEGAAQAGPEIRYIDFARWQHRWLEGEEGARQLAYWRQRLGGSQPVLDLATDRPRSGQSGYSAVQHALDVPAPLARELRQLARAQGGTLFMVLLAAFHAVLFRYTGQEEIRIGVPVAGRSRPETAGVVGAFINTVVMDARLNARMPLADLLAQVRDTAFEAQANQELPYERLVQALRADGGHIGSGLGAPLFQVMFNHLGEGDRPLRGWPRLAVRRIDLEERAAPFELTLETIEREDGSIRAAFRYAAELFEPATMARLAGHYHRVLAALAIDPRQALGALALLDDAEHAQLAAWGVNTHSHGEAEPVHHLIARRATAHPDAEALVFGDETLSYAELERRANRLAHRLIARGVRPESLVGVALERSNELVIALLAVMKAGGAYVPIDPEHPADRVAYMVQDSGLALVLTQERLRDRLPADVGVAVLAIDAADAPDSDPAVALDAENLAYVIYTSGSTGKPKGAANRHRALHSRLAWMQQAYGLGPGDTVLQKTPFSFDVSVWEFFWPLMVGARLAVAAPGDHRDPARLVELIRRHGVSTLHFVPSMLQAFLTQPDVESCTSLRRIVCSGEALPAEAQNEVLRRLPQAKLHNLYGPTEAAIDVTHWTCRDDGRSQVAIGQPISGIQTHVLDASLNLVPPGVAGELYLGGIGLARGYAKRPGLTSERFVADPFDATGGGRLYRTGDLVRWNSQGQLDYLGRLDHQVKIRGFRIELGEIEAQLLAHPQVREAVVVMQQAAGGARLAAYVSLRAVQGDGQEADAQALREWLGRTLPEYMVPSLLMKLPALPLNANGKIDRKALPPIQATDAGTHVPPSGALEEALARIWSELLGTTVEVSREANFFELGGHSLMAAQLVSRLRAGAGLQLPLREVFDHPVLRDMATRLAPVGAGASLPTLMPVARVGQMHLSPMQHRLWLVDRLSGTAARTGYNMATALRFEGPLDPAVLRRALETLVSRHEVLRMAYPENDDGEPVATIAPVAAFDLPWIDLSPVAPEADAARIDAALEAMAAQPFDLANAAPLRASLLHLGPGRHALLLCVHHIAFDGWSGAIFAREFVAAYEALRADLPSTLPPLRVQYADYAVWHARMLEATRAQDAAFWQRYLDNAPKGSRLPVDTPLPGVAGHAGDSLRVPVEGALVEALAPLARANKTSRFTVMLAAFLALVHREAGTDDIVVGTDVAGRDHPELEKLMGFFVNVVPLRSRRDETVRFTDWLAAVHAGTQSALAHGGVPLDRILDLAGLGRAQGTPVRMLFVMQNTPTGHFEIPGLRIDVVPQRVRHSKFDIAVFIHEGPREWTAEWVYDTGLYRSESIRRWAADWCALLRQGVISPEARVEQLFSTPVRKESPMNPMPSPQLGKLDKLKKFAARPPAAPAATAGVAEASRPQVKTSFLSDARQFPLVVEPASAGFDALAWVRENRGFVDDALARHGGLLFRNFGLETPQDFEAFAENVEPELYGSYGDLPKKEGGRRTYRSTPYPERQMILYHNESSHMDRWPRKQWFYCELPSRVGGATPIVDCREMLRRLPAEIVDAFERKALTYVRTFTPHLDVSWRDFFKTDQRAEVEARLASGGIEWRWLDEDTLQTRTHCPAVMKHPLTGERVFFNQVQLHHPACLEADVREDLLALVGAERMPRHVCYGDGTPIDDETMAIVGRAYEECAVRFDWRKGDVVMLDNMLAAHARDPYEGPRKIVVAMGAMFERSTLLAAEAVGSE</sequence>
<dbReference type="CDD" id="cd19531">
    <property type="entry name" value="LCL_NRPS-like"/>
    <property type="match status" value="2"/>
</dbReference>
<dbReference type="InterPro" id="IPR003819">
    <property type="entry name" value="TauD/TfdA-like"/>
</dbReference>
<dbReference type="Pfam" id="PF13193">
    <property type="entry name" value="AMP-binding_C"/>
    <property type="match status" value="1"/>
</dbReference>
<comment type="cofactor">
    <cofactor evidence="1">
        <name>pantetheine 4'-phosphate</name>
        <dbReference type="ChEBI" id="CHEBI:47942"/>
    </cofactor>
</comment>
<dbReference type="SUPFAM" id="SSF52777">
    <property type="entry name" value="CoA-dependent acyltransferases"/>
    <property type="match status" value="4"/>
</dbReference>
<dbReference type="CDD" id="cd17646">
    <property type="entry name" value="A_NRPS_AB3403-like"/>
    <property type="match status" value="1"/>
</dbReference>
<dbReference type="GO" id="GO:0009366">
    <property type="term" value="C:enterobactin synthetase complex"/>
    <property type="evidence" value="ECO:0007669"/>
    <property type="project" value="TreeGrafter"/>
</dbReference>
<evidence type="ECO:0000313" key="9">
    <source>
        <dbReference type="Proteomes" id="UP000217154"/>
    </source>
</evidence>
<dbReference type="FunFam" id="3.40.50.980:FF:000001">
    <property type="entry name" value="Non-ribosomal peptide synthetase"/>
    <property type="match status" value="1"/>
</dbReference>
<dbReference type="InterPro" id="IPR020845">
    <property type="entry name" value="AMP-binding_CS"/>
</dbReference>
<dbReference type="NCBIfam" id="TIGR01733">
    <property type="entry name" value="AA-adenyl-dom"/>
    <property type="match status" value="1"/>
</dbReference>
<dbReference type="PANTHER" id="PTHR45527:SF1">
    <property type="entry name" value="FATTY ACID SYNTHASE"/>
    <property type="match status" value="1"/>
</dbReference>
<dbReference type="Gene3D" id="2.30.38.10">
    <property type="entry name" value="Luciferase, Domain 3"/>
    <property type="match status" value="1"/>
</dbReference>
<feature type="region of interest" description="Disordered" evidence="6">
    <location>
        <begin position="25"/>
        <end position="58"/>
    </location>
</feature>
<dbReference type="Gene3D" id="3.60.130.10">
    <property type="entry name" value="Clavaminate synthase-like"/>
    <property type="match status" value="1"/>
</dbReference>
<dbReference type="FunFam" id="3.40.50.12780:FF:000012">
    <property type="entry name" value="Non-ribosomal peptide synthetase"/>
    <property type="match status" value="1"/>
</dbReference>
<dbReference type="Pfam" id="PF00550">
    <property type="entry name" value="PP-binding"/>
    <property type="match status" value="1"/>
</dbReference>
<evidence type="ECO:0000259" key="7">
    <source>
        <dbReference type="PROSITE" id="PS50075"/>
    </source>
</evidence>
<gene>
    <name evidence="8" type="ORF">CKY39_24470</name>
</gene>
<dbReference type="InterPro" id="IPR042098">
    <property type="entry name" value="TauD-like_sf"/>
</dbReference>
<feature type="compositionally biased region" description="Basic and acidic residues" evidence="6">
    <location>
        <begin position="44"/>
        <end position="54"/>
    </location>
</feature>
<dbReference type="Gene3D" id="1.10.1200.10">
    <property type="entry name" value="ACP-like"/>
    <property type="match status" value="1"/>
</dbReference>
<dbReference type="PROSITE" id="PS00012">
    <property type="entry name" value="PHOSPHOPANTETHEINE"/>
    <property type="match status" value="1"/>
</dbReference>
<dbReference type="FunFam" id="1.10.1200.10:FF:000005">
    <property type="entry name" value="Nonribosomal peptide synthetase 1"/>
    <property type="match status" value="1"/>
</dbReference>
<evidence type="ECO:0000256" key="5">
    <source>
        <dbReference type="ARBA" id="ARBA00023002"/>
    </source>
</evidence>
<dbReference type="Pfam" id="PF00501">
    <property type="entry name" value="AMP-binding"/>
    <property type="match status" value="1"/>
</dbReference>
<dbReference type="InterPro" id="IPR045851">
    <property type="entry name" value="AMP-bd_C_sf"/>
</dbReference>
<dbReference type="Gene3D" id="3.40.50.980">
    <property type="match status" value="2"/>
</dbReference>
<dbReference type="InterPro" id="IPR020806">
    <property type="entry name" value="PKS_PP-bd"/>
</dbReference>
<dbReference type="PANTHER" id="PTHR45527">
    <property type="entry name" value="NONRIBOSOMAL PEPTIDE SYNTHETASE"/>
    <property type="match status" value="1"/>
</dbReference>
<dbReference type="InterPro" id="IPR023213">
    <property type="entry name" value="CAT-like_dom_sf"/>
</dbReference>
<evidence type="ECO:0000256" key="3">
    <source>
        <dbReference type="ARBA" id="ARBA00022450"/>
    </source>
</evidence>
<dbReference type="FunFam" id="2.30.38.10:FF:000001">
    <property type="entry name" value="Non-ribosomal peptide synthetase PvdI"/>
    <property type="match status" value="1"/>
</dbReference>
<dbReference type="InterPro" id="IPR009081">
    <property type="entry name" value="PP-bd_ACP"/>
</dbReference>